<dbReference type="InterPro" id="IPR001936">
    <property type="entry name" value="RasGAP_dom"/>
</dbReference>
<feature type="compositionally biased region" description="Basic and acidic residues" evidence="4">
    <location>
        <begin position="1245"/>
        <end position="1255"/>
    </location>
</feature>
<dbReference type="InterPro" id="IPR039360">
    <property type="entry name" value="Ras_GTPase"/>
</dbReference>
<reference evidence="8" key="3">
    <citation type="submission" date="2025-09" db="UniProtKB">
        <authorList>
            <consortium name="Ensembl"/>
        </authorList>
    </citation>
    <scope>IDENTIFICATION</scope>
</reference>
<keyword evidence="2" id="KW-0597">Phosphoprotein</keyword>
<dbReference type="PANTHER" id="PTHR10194:SF145">
    <property type="entry name" value="RAS_RAP GTPASE-ACTIVATING PROTEIN SYNGAP ISOFORM X1"/>
    <property type="match status" value="1"/>
</dbReference>
<evidence type="ECO:0000259" key="6">
    <source>
        <dbReference type="PROSITE" id="PS50004"/>
    </source>
</evidence>
<dbReference type="CDD" id="cd04013">
    <property type="entry name" value="C2_SynGAP_like"/>
    <property type="match status" value="1"/>
</dbReference>
<feature type="domain" description="PH" evidence="5">
    <location>
        <begin position="151"/>
        <end position="185"/>
    </location>
</feature>
<reference evidence="8" key="2">
    <citation type="submission" date="2025-08" db="UniProtKB">
        <authorList>
            <consortium name="Ensembl"/>
        </authorList>
    </citation>
    <scope>IDENTIFICATION</scope>
</reference>
<dbReference type="CDD" id="cd22265">
    <property type="entry name" value="UDM1_RNF168"/>
    <property type="match status" value="1"/>
</dbReference>
<gene>
    <name evidence="8" type="primary">LOC114471999</name>
</gene>
<dbReference type="CDD" id="cd05136">
    <property type="entry name" value="RasGAP_DAB2IP"/>
    <property type="match status" value="1"/>
</dbReference>
<dbReference type="Pfam" id="PF00168">
    <property type="entry name" value="C2"/>
    <property type="match status" value="1"/>
</dbReference>
<evidence type="ECO:0000313" key="8">
    <source>
        <dbReference type="Ensembl" id="ENSGWIP00000021577.1"/>
    </source>
</evidence>
<keyword evidence="9" id="KW-1185">Reference proteome</keyword>
<dbReference type="PROSITE" id="PS50004">
    <property type="entry name" value="C2"/>
    <property type="match status" value="1"/>
</dbReference>
<dbReference type="Gene3D" id="2.30.29.30">
    <property type="entry name" value="Pleckstrin-homology domain (PH domain)/Phosphotyrosine-binding domain (PTB)"/>
    <property type="match status" value="1"/>
</dbReference>
<dbReference type="InterPro" id="IPR008936">
    <property type="entry name" value="Rho_GTPase_activation_prot"/>
</dbReference>
<dbReference type="InterPro" id="IPR023152">
    <property type="entry name" value="RasGAP_CS"/>
</dbReference>
<dbReference type="SMART" id="SM00239">
    <property type="entry name" value="C2"/>
    <property type="match status" value="1"/>
</dbReference>
<protein>
    <submittedName>
        <fullName evidence="8">Ras/Rap GTPase-activating protein SynGAP-like</fullName>
    </submittedName>
</protein>
<organism evidence="8 9">
    <name type="scientific">Gouania willdenowi</name>
    <name type="common">Blunt-snouted clingfish</name>
    <name type="synonym">Lepadogaster willdenowi</name>
    <dbReference type="NCBI Taxonomy" id="441366"/>
    <lineage>
        <taxon>Eukaryota</taxon>
        <taxon>Metazoa</taxon>
        <taxon>Chordata</taxon>
        <taxon>Craniata</taxon>
        <taxon>Vertebrata</taxon>
        <taxon>Euteleostomi</taxon>
        <taxon>Actinopterygii</taxon>
        <taxon>Neopterygii</taxon>
        <taxon>Teleostei</taxon>
        <taxon>Neoteleostei</taxon>
        <taxon>Acanthomorphata</taxon>
        <taxon>Ovalentaria</taxon>
        <taxon>Blenniimorphae</taxon>
        <taxon>Blenniiformes</taxon>
        <taxon>Gobiesocoidei</taxon>
        <taxon>Gobiesocidae</taxon>
        <taxon>Gobiesocinae</taxon>
        <taxon>Gouania</taxon>
    </lineage>
</organism>
<feature type="compositionally biased region" description="Low complexity" evidence="4">
    <location>
        <begin position="1034"/>
        <end position="1051"/>
    </location>
</feature>
<dbReference type="GO" id="GO:0005096">
    <property type="term" value="F:GTPase activator activity"/>
    <property type="evidence" value="ECO:0007669"/>
    <property type="project" value="UniProtKB-KW"/>
</dbReference>
<dbReference type="InterPro" id="IPR035892">
    <property type="entry name" value="C2_domain_sf"/>
</dbReference>
<evidence type="ECO:0000256" key="1">
    <source>
        <dbReference type="ARBA" id="ARBA00022468"/>
    </source>
</evidence>
<dbReference type="SUPFAM" id="SSF49562">
    <property type="entry name" value="C2 domain (Calcium/lipid-binding domain, CaLB)"/>
    <property type="match status" value="1"/>
</dbReference>
<feature type="coiled-coil region" evidence="3">
    <location>
        <begin position="1167"/>
        <end position="1226"/>
    </location>
</feature>
<dbReference type="PROSITE" id="PS00509">
    <property type="entry name" value="RAS_GTPASE_ACTIV_1"/>
    <property type="match status" value="1"/>
</dbReference>
<feature type="compositionally biased region" description="Polar residues" evidence="4">
    <location>
        <begin position="1063"/>
        <end position="1074"/>
    </location>
</feature>
<sequence>MDTSSKSWLPHQSQFGLVGQAEVCCGGPGVLTPNQSRRASFASARQSSMETPPNTTPQPFRQPSFLNRRLKGSIKRAKSQPKLDRTSSFRQMILPRFRSADQERTRLMQSFKESHSHESLLSPSSAAEALDLVLDEDAIIKPVHSSILGQEYCFEVTTNSGTKCFACRSASERDKWIENLQRAVKPNKDNSRRVDNVLKLWIIEARDLPAKKRYYCELCLDDMLYARTTSKPRTDTVFWGEHFEFNNLPTIRSLRFHLYKETDKKRRKEKSTYLGLVSIPISSITGRQFVEQWYPVIQSSVLAKSGGVGSTKVINASLRVKSRYQTMNILPMELYKEFAEYITNNYRTLCAVLEPLLSVKSKEEVAFALVHILQSTGKTKEFLSDMAMCEVDRFMDREHLIFRENTLATKAVEEYLKLIGHRYLKEAIGDFIRALYESEENCEVDPMRVPPSVLADHQANLRMCCELLLCKIINSLCIFPRELKEVFASWRSRCAERGREDLADTLISSSLFLRFMCPAIMSPSLFNLMQEYPAERTSRTLTLIAKVMQNLASFNKFGPKEEFMYFMNEFLEMEWGSMQQFLYEISNMDAGGNAGGFEGYIDLGRELSMLHSLLWEVMGQLSKDAILKLGPLPRLLNDISVALRNPQLHMPANHQPERPNDRLFSRPSFNRLMSSDFQSLMMRDLNSSIDASRLPSPPGGISAVESLASNLNMRRQAERDIRSSREVFYVTRPPLARSSPAYCTSSSDITEPDPKVVHSVNKSVSMMDLQDSRMNSISNLNSVGDMLTSSQASIAGLGHSFGDLGRPLRMGGHMQAGSVGSGLRVSQMGHVGGPTESISQQQQQAAAAMNFPLSFQNPLFHLASQNSPAQHPPPLLLAPEQENGHHEYAPAFGNNAFSRSEDLSALRSQNSLVQPSIVHSHSYSDDFSRQNHNNDYAWHQLSLQVQESLQQQHLMGVTSQSGTGTGTPASLATPPTTVHPVRQSSMAAPHHLKSQRSINTPATATPPKARPQSRNILLDSSETNFTGSQPKLRQTQQASQQTLTQQQDVQTSATDSPAPGLPYQTSSTKENQGPTAVAEESTDTPTKSGKKSQQSQLQPPQQHLLKPVVNKQGSQSNLNTSAMNERTVAWVSNMPHLSADIESLRPDREGQLKEYSKSMDESRLERVREYEEEIHSLKERLKMSHRKLEEYEQRLVSQEQQTTKILYQYQNRLEDSERRLKQQQLEKDSQIKGIINRSMAASQDPDYHFRADQSL</sequence>
<dbReference type="FunFam" id="2.60.40.150:FF:000010">
    <property type="entry name" value="Ras GTPase-activating protein nGAP isoform 2"/>
    <property type="match status" value="1"/>
</dbReference>
<dbReference type="Gene3D" id="2.60.40.150">
    <property type="entry name" value="C2 domain"/>
    <property type="match status" value="1"/>
</dbReference>
<keyword evidence="1" id="KW-0343">GTPase activation</keyword>
<dbReference type="FunFam" id="1.10.506.10:FF:000001">
    <property type="entry name" value="Ras GTPase-activating protein nGAP isoform 2"/>
    <property type="match status" value="1"/>
</dbReference>
<dbReference type="Ensembl" id="ENSGWIT00000023667.1">
    <property type="protein sequence ID" value="ENSGWIP00000021577.1"/>
    <property type="gene ID" value="ENSGWIG00000011632.1"/>
</dbReference>
<feature type="region of interest" description="Disordered" evidence="4">
    <location>
        <begin position="35"/>
        <end position="63"/>
    </location>
</feature>
<proteinExistence type="predicted"/>
<dbReference type="InterPro" id="IPR000008">
    <property type="entry name" value="C2_dom"/>
</dbReference>
<dbReference type="Pfam" id="PF00616">
    <property type="entry name" value="RasGAP"/>
    <property type="match status" value="1"/>
</dbReference>
<dbReference type="PANTHER" id="PTHR10194">
    <property type="entry name" value="RAS GTPASE-ACTIVATING PROTEINS"/>
    <property type="match status" value="1"/>
</dbReference>
<feature type="compositionally biased region" description="Low complexity" evidence="4">
    <location>
        <begin position="1091"/>
        <end position="1103"/>
    </location>
</feature>
<keyword evidence="3" id="KW-0175">Coiled coil</keyword>
<dbReference type="Gene3D" id="1.10.506.10">
    <property type="entry name" value="GTPase Activation - p120gap, domain 1"/>
    <property type="match status" value="2"/>
</dbReference>
<accession>A0A8C5EGT2</accession>
<dbReference type="SUPFAM" id="SSF48350">
    <property type="entry name" value="GTPase activation domain, GAP"/>
    <property type="match status" value="1"/>
</dbReference>
<evidence type="ECO:0000313" key="9">
    <source>
        <dbReference type="Proteomes" id="UP000694680"/>
    </source>
</evidence>
<dbReference type="Pfam" id="PF25321">
    <property type="entry name" value="PH_RASGAP"/>
    <property type="match status" value="1"/>
</dbReference>
<dbReference type="Pfam" id="PF12004">
    <property type="entry name" value="DAB2P_C"/>
    <property type="match status" value="1"/>
</dbReference>
<feature type="compositionally biased region" description="Polar residues" evidence="4">
    <location>
        <begin position="1012"/>
        <end position="1033"/>
    </location>
</feature>
<name>A0A8C5EGT2_GOUWI</name>
<evidence type="ECO:0000259" key="7">
    <source>
        <dbReference type="PROSITE" id="PS50018"/>
    </source>
</evidence>
<dbReference type="InterPro" id="IPR057606">
    <property type="entry name" value="SynGAP1-like_PH"/>
</dbReference>
<feature type="domain" description="Ras-GAP" evidence="7">
    <location>
        <begin position="361"/>
        <end position="553"/>
    </location>
</feature>
<feature type="compositionally biased region" description="Low complexity" evidence="4">
    <location>
        <begin position="35"/>
        <end position="48"/>
    </location>
</feature>
<feature type="region of interest" description="Disordered" evidence="4">
    <location>
        <begin position="1236"/>
        <end position="1255"/>
    </location>
</feature>
<dbReference type="InterPro" id="IPR001849">
    <property type="entry name" value="PH_domain"/>
</dbReference>
<dbReference type="PROSITE" id="PS50018">
    <property type="entry name" value="RAS_GTPASE_ACTIV_2"/>
    <property type="match status" value="1"/>
</dbReference>
<evidence type="ECO:0000256" key="4">
    <source>
        <dbReference type="SAM" id="MobiDB-lite"/>
    </source>
</evidence>
<evidence type="ECO:0000256" key="2">
    <source>
        <dbReference type="ARBA" id="ARBA00022553"/>
    </source>
</evidence>
<evidence type="ECO:0000256" key="3">
    <source>
        <dbReference type="SAM" id="Coils"/>
    </source>
</evidence>
<dbReference type="InterPro" id="IPR011993">
    <property type="entry name" value="PH-like_dom_sf"/>
</dbReference>
<feature type="compositionally biased region" description="Polar residues" evidence="4">
    <location>
        <begin position="968"/>
        <end position="986"/>
    </location>
</feature>
<dbReference type="Proteomes" id="UP000694680">
    <property type="component" value="Chromosome 11"/>
</dbReference>
<feature type="domain" description="C2" evidence="6">
    <location>
        <begin position="176"/>
        <end position="294"/>
    </location>
</feature>
<evidence type="ECO:0000259" key="5">
    <source>
        <dbReference type="PROSITE" id="PS50003"/>
    </source>
</evidence>
<reference evidence="8" key="1">
    <citation type="submission" date="2020-06" db="EMBL/GenBank/DDBJ databases">
        <authorList>
            <consortium name="Wellcome Sanger Institute Data Sharing"/>
        </authorList>
    </citation>
    <scope>NUCLEOTIDE SEQUENCE [LARGE SCALE GENOMIC DNA]</scope>
</reference>
<dbReference type="PROSITE" id="PS50003">
    <property type="entry name" value="PH_DOMAIN"/>
    <property type="match status" value="1"/>
</dbReference>
<feature type="compositionally biased region" description="Polar residues" evidence="4">
    <location>
        <begin position="49"/>
        <end position="63"/>
    </location>
</feature>
<dbReference type="AlphaFoldDB" id="A0A8C5EGT2"/>
<dbReference type="InterPro" id="IPR021887">
    <property type="entry name" value="DAB2P_C"/>
</dbReference>
<dbReference type="SMART" id="SM00323">
    <property type="entry name" value="RasGAP"/>
    <property type="match status" value="1"/>
</dbReference>
<dbReference type="SUPFAM" id="SSF50729">
    <property type="entry name" value="PH domain-like"/>
    <property type="match status" value="1"/>
</dbReference>
<feature type="region of interest" description="Disordered" evidence="4">
    <location>
        <begin position="958"/>
        <end position="1103"/>
    </location>
</feature>